<accession>A0ABV1X9F2</accession>
<protein>
    <submittedName>
        <fullName evidence="1">Alpha/beta hydrolase</fullName>
    </submittedName>
</protein>
<dbReference type="Gene3D" id="3.40.50.1820">
    <property type="entry name" value="alpha/beta hydrolase"/>
    <property type="match status" value="1"/>
</dbReference>
<evidence type="ECO:0000313" key="2">
    <source>
        <dbReference type="Proteomes" id="UP001474181"/>
    </source>
</evidence>
<gene>
    <name evidence="1" type="ORF">ABT404_40410</name>
</gene>
<dbReference type="EMBL" id="JBEPEK010000469">
    <property type="protein sequence ID" value="MER7185657.1"/>
    <property type="molecule type" value="Genomic_DNA"/>
</dbReference>
<keyword evidence="2" id="KW-1185">Reference proteome</keyword>
<name>A0ABV1X9F2_9ACTN</name>
<evidence type="ECO:0000313" key="1">
    <source>
        <dbReference type="EMBL" id="MER7185657.1"/>
    </source>
</evidence>
<proteinExistence type="predicted"/>
<dbReference type="Proteomes" id="UP001474181">
    <property type="component" value="Unassembled WGS sequence"/>
</dbReference>
<organism evidence="1 2">
    <name type="scientific">Streptomyces hyaluromycini</name>
    <dbReference type="NCBI Taxonomy" id="1377993"/>
    <lineage>
        <taxon>Bacteria</taxon>
        <taxon>Bacillati</taxon>
        <taxon>Actinomycetota</taxon>
        <taxon>Actinomycetes</taxon>
        <taxon>Kitasatosporales</taxon>
        <taxon>Streptomycetaceae</taxon>
        <taxon>Streptomyces</taxon>
    </lineage>
</organism>
<dbReference type="InterPro" id="IPR029058">
    <property type="entry name" value="AB_hydrolase_fold"/>
</dbReference>
<comment type="caution">
    <text evidence="1">The sequence shown here is derived from an EMBL/GenBank/DDBJ whole genome shotgun (WGS) entry which is preliminary data.</text>
</comment>
<reference evidence="1 2" key="1">
    <citation type="submission" date="2024-06" db="EMBL/GenBank/DDBJ databases">
        <title>The Natural Products Discovery Center: Release of the First 8490 Sequenced Strains for Exploring Actinobacteria Biosynthetic Diversity.</title>
        <authorList>
            <person name="Kalkreuter E."/>
            <person name="Kautsar S.A."/>
            <person name="Yang D."/>
            <person name="Bader C.D."/>
            <person name="Teijaro C.N."/>
            <person name="Fluegel L."/>
            <person name="Davis C.M."/>
            <person name="Simpson J.R."/>
            <person name="Lauterbach L."/>
            <person name="Steele A.D."/>
            <person name="Gui C."/>
            <person name="Meng S."/>
            <person name="Li G."/>
            <person name="Viehrig K."/>
            <person name="Ye F."/>
            <person name="Su P."/>
            <person name="Kiefer A.F."/>
            <person name="Nichols A."/>
            <person name="Cepeda A.J."/>
            <person name="Yan W."/>
            <person name="Fan B."/>
            <person name="Jiang Y."/>
            <person name="Adhikari A."/>
            <person name="Zheng C.-J."/>
            <person name="Schuster L."/>
            <person name="Cowan T.M."/>
            <person name="Smanski M.J."/>
            <person name="Chevrette M.G."/>
            <person name="De Carvalho L.P.S."/>
            <person name="Shen B."/>
        </authorList>
    </citation>
    <scope>NUCLEOTIDE SEQUENCE [LARGE SCALE GENOMIC DNA]</scope>
    <source>
        <strain evidence="1 2">NPDC000234</strain>
    </source>
</reference>
<dbReference type="GO" id="GO:0016787">
    <property type="term" value="F:hydrolase activity"/>
    <property type="evidence" value="ECO:0007669"/>
    <property type="project" value="UniProtKB-KW"/>
</dbReference>
<keyword evidence="1" id="KW-0378">Hydrolase</keyword>
<dbReference type="SUPFAM" id="SSF53474">
    <property type="entry name" value="alpha/beta-Hydrolases"/>
    <property type="match status" value="1"/>
</dbReference>
<feature type="non-terminal residue" evidence="1">
    <location>
        <position position="88"/>
    </location>
</feature>
<sequence length="88" mass="9223">MHSVQFIAETSSDGVVERDFVVDGVPGVLWSPVSGPERAPLVLLGHGGGTHKKWPTMPGRAHRLVGGGGFHVACIDAPGHGDRPRTAH</sequence>